<dbReference type="AlphaFoldDB" id="D7EJH0"/>
<dbReference type="Proteomes" id="UP000007266">
    <property type="component" value="Unassembled WGS sequence"/>
</dbReference>
<organism evidence="1 2">
    <name type="scientific">Tribolium castaneum</name>
    <name type="common">Red flour beetle</name>
    <dbReference type="NCBI Taxonomy" id="7070"/>
    <lineage>
        <taxon>Eukaryota</taxon>
        <taxon>Metazoa</taxon>
        <taxon>Ecdysozoa</taxon>
        <taxon>Arthropoda</taxon>
        <taxon>Hexapoda</taxon>
        <taxon>Insecta</taxon>
        <taxon>Pterygota</taxon>
        <taxon>Neoptera</taxon>
        <taxon>Endopterygota</taxon>
        <taxon>Coleoptera</taxon>
        <taxon>Polyphaga</taxon>
        <taxon>Cucujiformia</taxon>
        <taxon>Tenebrionidae</taxon>
        <taxon>Tenebrionidae incertae sedis</taxon>
        <taxon>Tribolium</taxon>
    </lineage>
</organism>
<evidence type="ECO:0000313" key="1">
    <source>
        <dbReference type="EMBL" id="EFA12733.2"/>
    </source>
</evidence>
<gene>
    <name evidence="1" type="primary">AUGUSTUS-3.0.2_02370</name>
    <name evidence="1" type="ORF">TcasGA2_TC002370</name>
</gene>
<reference evidence="1 2" key="1">
    <citation type="journal article" date="2008" name="Nature">
        <title>The genome of the model beetle and pest Tribolium castaneum.</title>
        <authorList>
            <consortium name="Tribolium Genome Sequencing Consortium"/>
            <person name="Richards S."/>
            <person name="Gibbs R.A."/>
            <person name="Weinstock G.M."/>
            <person name="Brown S.J."/>
            <person name="Denell R."/>
            <person name="Beeman R.W."/>
            <person name="Gibbs R."/>
            <person name="Beeman R.W."/>
            <person name="Brown S.J."/>
            <person name="Bucher G."/>
            <person name="Friedrich M."/>
            <person name="Grimmelikhuijzen C.J."/>
            <person name="Klingler M."/>
            <person name="Lorenzen M."/>
            <person name="Richards S."/>
            <person name="Roth S."/>
            <person name="Schroder R."/>
            <person name="Tautz D."/>
            <person name="Zdobnov E.M."/>
            <person name="Muzny D."/>
            <person name="Gibbs R.A."/>
            <person name="Weinstock G.M."/>
            <person name="Attaway T."/>
            <person name="Bell S."/>
            <person name="Buhay C.J."/>
            <person name="Chandrabose M.N."/>
            <person name="Chavez D."/>
            <person name="Clerk-Blankenburg K.P."/>
            <person name="Cree A."/>
            <person name="Dao M."/>
            <person name="Davis C."/>
            <person name="Chacko J."/>
            <person name="Dinh H."/>
            <person name="Dugan-Rocha S."/>
            <person name="Fowler G."/>
            <person name="Garner T.T."/>
            <person name="Garnes J."/>
            <person name="Gnirke A."/>
            <person name="Hawes A."/>
            <person name="Hernandez J."/>
            <person name="Hines S."/>
            <person name="Holder M."/>
            <person name="Hume J."/>
            <person name="Jhangiani S.N."/>
            <person name="Joshi V."/>
            <person name="Khan Z.M."/>
            <person name="Jackson L."/>
            <person name="Kovar C."/>
            <person name="Kowis A."/>
            <person name="Lee S."/>
            <person name="Lewis L.R."/>
            <person name="Margolis J."/>
            <person name="Morgan M."/>
            <person name="Nazareth L.V."/>
            <person name="Nguyen N."/>
            <person name="Okwuonu G."/>
            <person name="Parker D."/>
            <person name="Richards S."/>
            <person name="Ruiz S.J."/>
            <person name="Santibanez J."/>
            <person name="Savard J."/>
            <person name="Scherer S.E."/>
            <person name="Schneider B."/>
            <person name="Sodergren E."/>
            <person name="Tautz D."/>
            <person name="Vattahil S."/>
            <person name="Villasana D."/>
            <person name="White C.S."/>
            <person name="Wright R."/>
            <person name="Park Y."/>
            <person name="Beeman R.W."/>
            <person name="Lord J."/>
            <person name="Oppert B."/>
            <person name="Lorenzen M."/>
            <person name="Brown S."/>
            <person name="Wang L."/>
            <person name="Savard J."/>
            <person name="Tautz D."/>
            <person name="Richards S."/>
            <person name="Weinstock G."/>
            <person name="Gibbs R.A."/>
            <person name="Liu Y."/>
            <person name="Worley K."/>
            <person name="Weinstock G."/>
            <person name="Elsik C.G."/>
            <person name="Reese J.T."/>
            <person name="Elhaik E."/>
            <person name="Landan G."/>
            <person name="Graur D."/>
            <person name="Arensburger P."/>
            <person name="Atkinson P."/>
            <person name="Beeman R.W."/>
            <person name="Beidler J."/>
            <person name="Brown S.J."/>
            <person name="Demuth J.P."/>
            <person name="Drury D.W."/>
            <person name="Du Y.Z."/>
            <person name="Fujiwara H."/>
            <person name="Lorenzen M."/>
            <person name="Maselli V."/>
            <person name="Osanai M."/>
            <person name="Park Y."/>
            <person name="Robertson H.M."/>
            <person name="Tu Z."/>
            <person name="Wang J.J."/>
            <person name="Wang S."/>
            <person name="Richards S."/>
            <person name="Song H."/>
            <person name="Zhang L."/>
            <person name="Sodergren E."/>
            <person name="Werner D."/>
            <person name="Stanke M."/>
            <person name="Morgenstern B."/>
            <person name="Solovyev V."/>
            <person name="Kosarev P."/>
            <person name="Brown G."/>
            <person name="Chen H.C."/>
            <person name="Ermolaeva O."/>
            <person name="Hlavina W."/>
            <person name="Kapustin Y."/>
            <person name="Kiryutin B."/>
            <person name="Kitts P."/>
            <person name="Maglott D."/>
            <person name="Pruitt K."/>
            <person name="Sapojnikov V."/>
            <person name="Souvorov A."/>
            <person name="Mackey A.J."/>
            <person name="Waterhouse R.M."/>
            <person name="Wyder S."/>
            <person name="Zdobnov E.M."/>
            <person name="Zdobnov E.M."/>
            <person name="Wyder S."/>
            <person name="Kriventseva E.V."/>
            <person name="Kadowaki T."/>
            <person name="Bork P."/>
            <person name="Aranda M."/>
            <person name="Bao R."/>
            <person name="Beermann A."/>
            <person name="Berns N."/>
            <person name="Bolognesi R."/>
            <person name="Bonneton F."/>
            <person name="Bopp D."/>
            <person name="Brown S.J."/>
            <person name="Bucher G."/>
            <person name="Butts T."/>
            <person name="Chaumot A."/>
            <person name="Denell R.E."/>
            <person name="Ferrier D.E."/>
            <person name="Friedrich M."/>
            <person name="Gordon C.M."/>
            <person name="Jindra M."/>
            <person name="Klingler M."/>
            <person name="Lan Q."/>
            <person name="Lattorff H.M."/>
            <person name="Laudet V."/>
            <person name="von Levetsow C."/>
            <person name="Liu Z."/>
            <person name="Lutz R."/>
            <person name="Lynch J.A."/>
            <person name="da Fonseca R.N."/>
            <person name="Posnien N."/>
            <person name="Reuter R."/>
            <person name="Roth S."/>
            <person name="Savard J."/>
            <person name="Schinko J.B."/>
            <person name="Schmitt C."/>
            <person name="Schoppmeier M."/>
            <person name="Schroder R."/>
            <person name="Shippy T.D."/>
            <person name="Simonnet F."/>
            <person name="Marques-Souza H."/>
            <person name="Tautz D."/>
            <person name="Tomoyasu Y."/>
            <person name="Trauner J."/>
            <person name="Van der Zee M."/>
            <person name="Vervoort M."/>
            <person name="Wittkopp N."/>
            <person name="Wimmer E.A."/>
            <person name="Yang X."/>
            <person name="Jones A.K."/>
            <person name="Sattelle D.B."/>
            <person name="Ebert P.R."/>
            <person name="Nelson D."/>
            <person name="Scott J.G."/>
            <person name="Beeman R.W."/>
            <person name="Muthukrishnan S."/>
            <person name="Kramer K.J."/>
            <person name="Arakane Y."/>
            <person name="Beeman R.W."/>
            <person name="Zhu Q."/>
            <person name="Hogenkamp D."/>
            <person name="Dixit R."/>
            <person name="Oppert B."/>
            <person name="Jiang H."/>
            <person name="Zou Z."/>
            <person name="Marshall J."/>
            <person name="Elpidina E."/>
            <person name="Vinokurov K."/>
            <person name="Oppert C."/>
            <person name="Zou Z."/>
            <person name="Evans J."/>
            <person name="Lu Z."/>
            <person name="Zhao P."/>
            <person name="Sumathipala N."/>
            <person name="Altincicek B."/>
            <person name="Vilcinskas A."/>
            <person name="Williams M."/>
            <person name="Hultmark D."/>
            <person name="Hetru C."/>
            <person name="Jiang H."/>
            <person name="Grimmelikhuijzen C.J."/>
            <person name="Hauser F."/>
            <person name="Cazzamali G."/>
            <person name="Williamson M."/>
            <person name="Park Y."/>
            <person name="Li B."/>
            <person name="Tanaka Y."/>
            <person name="Predel R."/>
            <person name="Neupert S."/>
            <person name="Schachtner J."/>
            <person name="Verleyen P."/>
            <person name="Raible F."/>
            <person name="Bork P."/>
            <person name="Friedrich M."/>
            <person name="Walden K.K."/>
            <person name="Robertson H.M."/>
            <person name="Angeli S."/>
            <person name="Foret S."/>
            <person name="Bucher G."/>
            <person name="Schuetz S."/>
            <person name="Maleszka R."/>
            <person name="Wimmer E.A."/>
            <person name="Beeman R.W."/>
            <person name="Lorenzen M."/>
            <person name="Tomoyasu Y."/>
            <person name="Miller S.C."/>
            <person name="Grossmann D."/>
            <person name="Bucher G."/>
        </authorList>
    </citation>
    <scope>NUCLEOTIDE SEQUENCE [LARGE SCALE GENOMIC DNA]</scope>
    <source>
        <strain evidence="1 2">Georgia GA2</strain>
    </source>
</reference>
<name>D7EJH0_TRICA</name>
<reference evidence="1 2" key="2">
    <citation type="journal article" date="2010" name="Nucleic Acids Res.">
        <title>BeetleBase in 2010: revisions to provide comprehensive genomic information for Tribolium castaneum.</title>
        <authorList>
            <person name="Kim H.S."/>
            <person name="Murphy T."/>
            <person name="Xia J."/>
            <person name="Caragea D."/>
            <person name="Park Y."/>
            <person name="Beeman R.W."/>
            <person name="Lorenzen M.D."/>
            <person name="Butcher S."/>
            <person name="Manak J.R."/>
            <person name="Brown S.J."/>
        </authorList>
    </citation>
    <scope>NUCLEOTIDE SEQUENCE [LARGE SCALE GENOMIC DNA]</scope>
    <source>
        <strain evidence="1 2">Georgia GA2</strain>
    </source>
</reference>
<dbReference type="EMBL" id="KQ973453">
    <property type="protein sequence ID" value="EFA12733.2"/>
    <property type="molecule type" value="Genomic_DNA"/>
</dbReference>
<keyword evidence="2" id="KW-1185">Reference proteome</keyword>
<proteinExistence type="predicted"/>
<dbReference type="HOGENOM" id="CLU_1930251_0_0_1"/>
<dbReference type="InParanoid" id="D7EJH0"/>
<protein>
    <submittedName>
        <fullName evidence="1">Uncharacterized protein</fullName>
    </submittedName>
</protein>
<accession>D7EJH0</accession>
<evidence type="ECO:0000313" key="2">
    <source>
        <dbReference type="Proteomes" id="UP000007266"/>
    </source>
</evidence>
<sequence length="133" mass="15290">MLEEYRQAQRIRISRKLVNKAMTFVQFKKVEVQDGSGPPFKDVTMEIRKGTLPDPGIVLFYNEAANFKDFIVGSFIFNDKLTCDNQLKIMFDGEEGRRRQDINLTFATTMLKDECVASLINYLDLSNRSSPLP</sequence>